<dbReference type="Pfam" id="PF19303">
    <property type="entry name" value="Anticodon_3"/>
    <property type="match status" value="1"/>
</dbReference>
<dbReference type="Gene3D" id="2.170.220.10">
    <property type="match status" value="1"/>
</dbReference>
<dbReference type="GO" id="GO:0005524">
    <property type="term" value="F:ATP binding"/>
    <property type="evidence" value="ECO:0007669"/>
    <property type="project" value="UniProtKB-KW"/>
</dbReference>
<sequence>MSTPVSLLRRLTPCTYPKRLPRVSYPSLSSLPHSLSRTRFKAHKNLYSTQTVLEAQKPYYITTPIFYVNAVPHIGHLHSAVLADTFKRFQELKGRKAILSTGTDEHGLKIQQAAQQAGMKEIELCDKVSQHFRDLFDAANISYTTYIRTTEPRHAVAVKELWDQLWARGYIYKGQHEGWYSVSDEAYYPSTQVEEMINEKTGAKYHIATETGKQVEWTTEENYKFKLSAFTDKLTEWLDQNPEGKCQCGVPLATAILPKGRHQEVQGWLKSGLADLSISRPKSRLTWGIPVPGDDSHVMYVWMDALTNYLTITGYPWKDLSKEVRAVSGWPADAQIVGKDILRFHAVYWPAFLMAAELALPKTIIAHAHWTQSKLKMSKSIGNVVDPFTAMKEFGTDAIRFYLMNDGGLADDADYSSEMVTARYRKSLAGQLGNLLSRSTSAALNPSSLIPSAPETENLHPDDMLLREKMQRLQSTVDEALSEYRTTQATHAIFDMLAEANSHFSHAEPWKLVKDPAKKDRLDVVLWHTMEAVRLSALMLQPIMPSKTSEILDQLDIRKDERSWEFAKLGRGWETEREKRRVVIGGPPMFPPLNTKK</sequence>
<evidence type="ECO:0000256" key="1">
    <source>
        <dbReference type="ARBA" id="ARBA00005594"/>
    </source>
</evidence>
<evidence type="ECO:0000256" key="10">
    <source>
        <dbReference type="RuleBase" id="RU363039"/>
    </source>
</evidence>
<name>A0A9P8D2Z0_MORAP</name>
<dbReference type="PANTHER" id="PTHR43326">
    <property type="entry name" value="METHIONYL-TRNA SYNTHETASE"/>
    <property type="match status" value="1"/>
</dbReference>
<evidence type="ECO:0000256" key="9">
    <source>
        <dbReference type="ARBA" id="ARBA00068817"/>
    </source>
</evidence>
<dbReference type="FunFam" id="2.170.220.10:FF:000001">
    <property type="entry name" value="methionine--tRNA ligase, mitochondrial"/>
    <property type="match status" value="1"/>
</dbReference>
<dbReference type="SUPFAM" id="SSF52374">
    <property type="entry name" value="Nucleotidylyl transferase"/>
    <property type="match status" value="1"/>
</dbReference>
<comment type="similarity">
    <text evidence="1 10">Belongs to the class-I aminoacyl-tRNA synthetase family.</text>
</comment>
<keyword evidence="7 10" id="KW-0030">Aminoacyl-tRNA synthetase</keyword>
<dbReference type="InterPro" id="IPR023457">
    <property type="entry name" value="Met-tRNA_synth_2"/>
</dbReference>
<dbReference type="InterPro" id="IPR041872">
    <property type="entry name" value="Anticodon_Met"/>
</dbReference>
<proteinExistence type="inferred from homology"/>
<evidence type="ECO:0000256" key="3">
    <source>
        <dbReference type="ARBA" id="ARBA00022598"/>
    </source>
</evidence>
<keyword evidence="3 10" id="KW-0436">Ligase</keyword>
<dbReference type="CDD" id="cd00814">
    <property type="entry name" value="MetRS_core"/>
    <property type="match status" value="1"/>
</dbReference>
<evidence type="ECO:0000259" key="12">
    <source>
        <dbReference type="Pfam" id="PF19303"/>
    </source>
</evidence>
<dbReference type="InterPro" id="IPR014758">
    <property type="entry name" value="Met-tRNA_synth"/>
</dbReference>
<dbReference type="NCBIfam" id="TIGR00398">
    <property type="entry name" value="metG"/>
    <property type="match status" value="1"/>
</dbReference>
<keyword evidence="5 10" id="KW-0067">ATP-binding</keyword>
<accession>A0A9P8D2Z0</accession>
<dbReference type="Pfam" id="PF09334">
    <property type="entry name" value="tRNA-synt_1g"/>
    <property type="match status" value="1"/>
</dbReference>
<dbReference type="Proteomes" id="UP000717515">
    <property type="component" value="Unassembled WGS sequence"/>
</dbReference>
<dbReference type="GO" id="GO:0005739">
    <property type="term" value="C:mitochondrion"/>
    <property type="evidence" value="ECO:0007669"/>
    <property type="project" value="UniProtKB-ARBA"/>
</dbReference>
<keyword evidence="4 10" id="KW-0547">Nucleotide-binding</keyword>
<comment type="catalytic activity">
    <reaction evidence="8">
        <text>tRNA(Met) + L-methionine + ATP = L-methionyl-tRNA(Met) + AMP + diphosphate</text>
        <dbReference type="Rhea" id="RHEA:13481"/>
        <dbReference type="Rhea" id="RHEA-COMP:9667"/>
        <dbReference type="Rhea" id="RHEA-COMP:9698"/>
        <dbReference type="ChEBI" id="CHEBI:30616"/>
        <dbReference type="ChEBI" id="CHEBI:33019"/>
        <dbReference type="ChEBI" id="CHEBI:57844"/>
        <dbReference type="ChEBI" id="CHEBI:78442"/>
        <dbReference type="ChEBI" id="CHEBI:78530"/>
        <dbReference type="ChEBI" id="CHEBI:456215"/>
        <dbReference type="EC" id="6.1.1.10"/>
    </reaction>
</comment>
<feature type="domain" description="Methionyl/Leucyl tRNA synthetase" evidence="11">
    <location>
        <begin position="59"/>
        <end position="439"/>
    </location>
</feature>
<organism evidence="13 14">
    <name type="scientific">Mortierella alpina</name>
    <name type="common">Oleaginous fungus</name>
    <name type="synonym">Mortierella renispora</name>
    <dbReference type="NCBI Taxonomy" id="64518"/>
    <lineage>
        <taxon>Eukaryota</taxon>
        <taxon>Fungi</taxon>
        <taxon>Fungi incertae sedis</taxon>
        <taxon>Mucoromycota</taxon>
        <taxon>Mortierellomycotina</taxon>
        <taxon>Mortierellomycetes</taxon>
        <taxon>Mortierellales</taxon>
        <taxon>Mortierellaceae</taxon>
        <taxon>Mortierella</taxon>
    </lineage>
</organism>
<keyword evidence="6 10" id="KW-0648">Protein biosynthesis</keyword>
<evidence type="ECO:0000256" key="6">
    <source>
        <dbReference type="ARBA" id="ARBA00022917"/>
    </source>
</evidence>
<dbReference type="InterPro" id="IPR015413">
    <property type="entry name" value="Methionyl/Leucyl_tRNA_Synth"/>
</dbReference>
<reference evidence="13" key="1">
    <citation type="submission" date="2021-07" db="EMBL/GenBank/DDBJ databases">
        <title>Draft genome of Mortierella alpina, strain LL118, isolated from an aspen leaf litter sample.</title>
        <authorList>
            <person name="Yang S."/>
            <person name="Vinatzer B.A."/>
        </authorList>
    </citation>
    <scope>NUCLEOTIDE SEQUENCE</scope>
    <source>
        <strain evidence="13">LL118</strain>
    </source>
</reference>
<evidence type="ECO:0000256" key="7">
    <source>
        <dbReference type="ARBA" id="ARBA00023146"/>
    </source>
</evidence>
<dbReference type="AlphaFoldDB" id="A0A9P8D2Z0"/>
<dbReference type="CDD" id="cd07957">
    <property type="entry name" value="Anticodon_Ia_Met"/>
    <property type="match status" value="1"/>
</dbReference>
<dbReference type="InterPro" id="IPR033911">
    <property type="entry name" value="MetRS_core"/>
</dbReference>
<dbReference type="EMBL" id="JAIFTL010000004">
    <property type="protein sequence ID" value="KAG9327459.1"/>
    <property type="molecule type" value="Genomic_DNA"/>
</dbReference>
<evidence type="ECO:0000256" key="5">
    <source>
        <dbReference type="ARBA" id="ARBA00022840"/>
    </source>
</evidence>
<evidence type="ECO:0000256" key="2">
    <source>
        <dbReference type="ARBA" id="ARBA00012838"/>
    </source>
</evidence>
<dbReference type="InterPro" id="IPR009080">
    <property type="entry name" value="tRNAsynth_Ia_anticodon-bd"/>
</dbReference>
<dbReference type="Gene3D" id="1.10.730.10">
    <property type="entry name" value="Isoleucyl-tRNA Synthetase, Domain 1"/>
    <property type="match status" value="1"/>
</dbReference>
<evidence type="ECO:0000313" key="13">
    <source>
        <dbReference type="EMBL" id="KAG9327459.1"/>
    </source>
</evidence>
<dbReference type="InterPro" id="IPR014729">
    <property type="entry name" value="Rossmann-like_a/b/a_fold"/>
</dbReference>
<gene>
    <name evidence="13" type="ORF">KVV02_000408</name>
</gene>
<dbReference type="GO" id="GO:0006431">
    <property type="term" value="P:methionyl-tRNA aminoacylation"/>
    <property type="evidence" value="ECO:0007669"/>
    <property type="project" value="InterPro"/>
</dbReference>
<protein>
    <recommendedName>
        <fullName evidence="9">Probable methionine--tRNA ligase, mitochondrial</fullName>
        <ecNumber evidence="2">6.1.1.10</ecNumber>
    </recommendedName>
</protein>
<comment type="caution">
    <text evidence="13">The sequence shown here is derived from an EMBL/GenBank/DDBJ whole genome shotgun (WGS) entry which is preliminary data.</text>
</comment>
<evidence type="ECO:0000259" key="11">
    <source>
        <dbReference type="Pfam" id="PF09334"/>
    </source>
</evidence>
<dbReference type="PANTHER" id="PTHR43326:SF1">
    <property type="entry name" value="METHIONINE--TRNA LIGASE, MITOCHONDRIAL"/>
    <property type="match status" value="1"/>
</dbReference>
<dbReference type="Gene3D" id="3.40.50.620">
    <property type="entry name" value="HUPs"/>
    <property type="match status" value="1"/>
</dbReference>
<feature type="domain" description="Methionyl-tRNA synthetase anticodon-binding" evidence="12">
    <location>
        <begin position="454"/>
        <end position="565"/>
    </location>
</feature>
<evidence type="ECO:0000313" key="14">
    <source>
        <dbReference type="Proteomes" id="UP000717515"/>
    </source>
</evidence>
<evidence type="ECO:0000256" key="8">
    <source>
        <dbReference type="ARBA" id="ARBA00047364"/>
    </source>
</evidence>
<dbReference type="PRINTS" id="PR01041">
    <property type="entry name" value="TRNASYNTHMET"/>
</dbReference>
<dbReference type="SUPFAM" id="SSF47323">
    <property type="entry name" value="Anticodon-binding domain of a subclass of class I aminoacyl-tRNA synthetases"/>
    <property type="match status" value="1"/>
</dbReference>
<dbReference type="EC" id="6.1.1.10" evidence="2"/>
<evidence type="ECO:0000256" key="4">
    <source>
        <dbReference type="ARBA" id="ARBA00022741"/>
    </source>
</evidence>
<dbReference type="GO" id="GO:0004825">
    <property type="term" value="F:methionine-tRNA ligase activity"/>
    <property type="evidence" value="ECO:0007669"/>
    <property type="project" value="UniProtKB-EC"/>
</dbReference>